<proteinExistence type="predicted"/>
<evidence type="ECO:0000313" key="2">
    <source>
        <dbReference type="Proteomes" id="UP001642484"/>
    </source>
</evidence>
<organism evidence="1 2">
    <name type="scientific">Durusdinium trenchii</name>
    <dbReference type="NCBI Taxonomy" id="1381693"/>
    <lineage>
        <taxon>Eukaryota</taxon>
        <taxon>Sar</taxon>
        <taxon>Alveolata</taxon>
        <taxon>Dinophyceae</taxon>
        <taxon>Suessiales</taxon>
        <taxon>Symbiodiniaceae</taxon>
        <taxon>Durusdinium</taxon>
    </lineage>
</organism>
<name>A0ABP0N1W6_9DINO</name>
<gene>
    <name evidence="1" type="ORF">CCMP2556_LOCUS28477</name>
</gene>
<reference evidence="1 2" key="1">
    <citation type="submission" date="2024-02" db="EMBL/GenBank/DDBJ databases">
        <authorList>
            <person name="Chen Y."/>
            <person name="Shah S."/>
            <person name="Dougan E. K."/>
            <person name="Thang M."/>
            <person name="Chan C."/>
        </authorList>
    </citation>
    <scope>NUCLEOTIDE SEQUENCE [LARGE SCALE GENOMIC DNA]</scope>
</reference>
<accession>A0ABP0N1W6</accession>
<evidence type="ECO:0000313" key="1">
    <source>
        <dbReference type="EMBL" id="CAK9057765.1"/>
    </source>
</evidence>
<dbReference type="Proteomes" id="UP001642484">
    <property type="component" value="Unassembled WGS sequence"/>
</dbReference>
<sequence length="193" mass="22167">MRLRRLVETKSSGKCHVPPEVVADYKSGGELREWLEIALLESLKKIGTSRQCFNPMKADFKLRCKIVKERMLQKEKEVKGKWWTKEKMVKSGEYSPQSIQSICDYCSRFPQALTRAWKYNSSVTEYFLEDETTTVLRMSERVTETQEQEKDCVCVCVGGGQDRCKGVVSCNLAKSAHVQSHMRNVSPGCRWPS</sequence>
<comment type="caution">
    <text evidence="1">The sequence shown here is derived from an EMBL/GenBank/DDBJ whole genome shotgun (WGS) entry which is preliminary data.</text>
</comment>
<keyword evidence="2" id="KW-1185">Reference proteome</keyword>
<dbReference type="EMBL" id="CAXAMN010021306">
    <property type="protein sequence ID" value="CAK9057765.1"/>
    <property type="molecule type" value="Genomic_DNA"/>
</dbReference>
<protein>
    <submittedName>
        <fullName evidence="1">Uncharacterized protein</fullName>
    </submittedName>
</protein>